<dbReference type="PANTHER" id="PTHR43479">
    <property type="entry name" value="ACREF/ENVCD OPERON REPRESSOR-RELATED"/>
    <property type="match status" value="1"/>
</dbReference>
<dbReference type="Proteomes" id="UP000435138">
    <property type="component" value="Unassembled WGS sequence"/>
</dbReference>
<feature type="domain" description="HTH tetR-type" evidence="4">
    <location>
        <begin position="24"/>
        <end position="84"/>
    </location>
</feature>
<evidence type="ECO:0000259" key="4">
    <source>
        <dbReference type="PROSITE" id="PS50977"/>
    </source>
</evidence>
<dbReference type="PROSITE" id="PS50977">
    <property type="entry name" value="HTH_TETR_2"/>
    <property type="match status" value="1"/>
</dbReference>
<dbReference type="PANTHER" id="PTHR43479:SF11">
    <property type="entry name" value="ACREF_ENVCD OPERON REPRESSOR-RELATED"/>
    <property type="match status" value="1"/>
</dbReference>
<comment type="caution">
    <text evidence="5">The sequence shown here is derived from an EMBL/GenBank/DDBJ whole genome shotgun (WGS) entry which is preliminary data.</text>
</comment>
<dbReference type="EMBL" id="WIXI01000032">
    <property type="protein sequence ID" value="MQY45432.1"/>
    <property type="molecule type" value="Genomic_DNA"/>
</dbReference>
<dbReference type="InterPro" id="IPR001647">
    <property type="entry name" value="HTH_TetR"/>
</dbReference>
<dbReference type="RefSeq" id="WP_153352964.1">
    <property type="nucleotide sequence ID" value="NZ_JAYKOO010000007.1"/>
</dbReference>
<sequence length="219" mass="24633">MPGLGHDSGSSSSLRRVPKQGRSRDRIDEILKVSMHLIGEKGIDAVTMKEIAALSGGPIASVYQYFPNKSAIIAMLYDRYVEQTRVIISKSISNIASAADALDATDTMFDVYYNNLRQNPSTQDLLNAIQADKNLADRDIEETRYQSDNFYDATEQFIPEQMRDAYRRTLFLMFHMASATLRLALMVSEKEGEVLVSQFKAVVRAQASYYFEGKFPASM</sequence>
<dbReference type="SUPFAM" id="SSF46689">
    <property type="entry name" value="Homeodomain-like"/>
    <property type="match status" value="1"/>
</dbReference>
<dbReference type="Pfam" id="PF17928">
    <property type="entry name" value="TetR_C_22"/>
    <property type="match status" value="1"/>
</dbReference>
<evidence type="ECO:0000256" key="2">
    <source>
        <dbReference type="PROSITE-ProRule" id="PRU00335"/>
    </source>
</evidence>
<keyword evidence="1 2" id="KW-0238">DNA-binding</keyword>
<dbReference type="InterPro" id="IPR009057">
    <property type="entry name" value="Homeodomain-like_sf"/>
</dbReference>
<evidence type="ECO:0000256" key="3">
    <source>
        <dbReference type="SAM" id="MobiDB-lite"/>
    </source>
</evidence>
<dbReference type="Pfam" id="PF00440">
    <property type="entry name" value="TetR_N"/>
    <property type="match status" value="1"/>
</dbReference>
<dbReference type="AlphaFoldDB" id="A0A6A8A2T0"/>
<keyword evidence="6" id="KW-1185">Reference proteome</keyword>
<dbReference type="Gene3D" id="1.10.357.10">
    <property type="entry name" value="Tetracycline Repressor, domain 2"/>
    <property type="match status" value="1"/>
</dbReference>
<name>A0A6A8A2T0_9HYPH</name>
<dbReference type="PRINTS" id="PR00455">
    <property type="entry name" value="HTHTETR"/>
</dbReference>
<evidence type="ECO:0000313" key="6">
    <source>
        <dbReference type="Proteomes" id="UP000435138"/>
    </source>
</evidence>
<evidence type="ECO:0000313" key="5">
    <source>
        <dbReference type="EMBL" id="MQY45432.1"/>
    </source>
</evidence>
<feature type="DNA-binding region" description="H-T-H motif" evidence="2">
    <location>
        <begin position="47"/>
        <end position="66"/>
    </location>
</feature>
<dbReference type="InterPro" id="IPR050624">
    <property type="entry name" value="HTH-type_Tx_Regulator"/>
</dbReference>
<dbReference type="InterPro" id="IPR041674">
    <property type="entry name" value="TetR_C_22"/>
</dbReference>
<accession>A0A6A8A2T0</accession>
<evidence type="ECO:0000256" key="1">
    <source>
        <dbReference type="ARBA" id="ARBA00023125"/>
    </source>
</evidence>
<proteinExistence type="predicted"/>
<reference evidence="5 6" key="1">
    <citation type="submission" date="2019-11" db="EMBL/GenBank/DDBJ databases">
        <title>Genome analysis of Rhizobacterium cereale a novel genus and species isolated from maize roots in North Spain.</title>
        <authorList>
            <person name="Menendez E."/>
            <person name="Flores-Felix J.D."/>
            <person name="Ramirez-Bahena M.-H."/>
            <person name="Igual J.M."/>
            <person name="Garcia-Fraile P."/>
            <person name="Peix A."/>
            <person name="Velazquez E."/>
        </authorList>
    </citation>
    <scope>NUCLEOTIDE SEQUENCE [LARGE SCALE GENOMIC DNA]</scope>
    <source>
        <strain evidence="5 6">RZME27</strain>
    </source>
</reference>
<protein>
    <submittedName>
        <fullName evidence="5">TetR family transcriptional regulator</fullName>
    </submittedName>
</protein>
<feature type="region of interest" description="Disordered" evidence="3">
    <location>
        <begin position="1"/>
        <end position="22"/>
    </location>
</feature>
<gene>
    <name evidence="5" type="ORF">GAO09_05065</name>
</gene>
<organism evidence="5 6">
    <name type="scientific">Endobacterium cereale</name>
    <dbReference type="NCBI Taxonomy" id="2663029"/>
    <lineage>
        <taxon>Bacteria</taxon>
        <taxon>Pseudomonadati</taxon>
        <taxon>Pseudomonadota</taxon>
        <taxon>Alphaproteobacteria</taxon>
        <taxon>Hyphomicrobiales</taxon>
        <taxon>Rhizobiaceae</taxon>
        <taxon>Endobacterium</taxon>
    </lineage>
</organism>
<dbReference type="GO" id="GO:0003677">
    <property type="term" value="F:DNA binding"/>
    <property type="evidence" value="ECO:0007669"/>
    <property type="project" value="UniProtKB-UniRule"/>
</dbReference>